<reference evidence="1 2" key="1">
    <citation type="submission" date="2021-03" db="EMBL/GenBank/DDBJ databases">
        <title>Sequencing the genomes of 1000 actinobacteria strains.</title>
        <authorList>
            <person name="Klenk H.-P."/>
        </authorList>
    </citation>
    <scope>NUCLEOTIDE SEQUENCE [LARGE SCALE GENOMIC DNA]</scope>
    <source>
        <strain evidence="1 2">DSM 16005</strain>
    </source>
</reference>
<evidence type="ECO:0000313" key="1">
    <source>
        <dbReference type="EMBL" id="MBP2414203.1"/>
    </source>
</evidence>
<sequence>MDTVLMDLVVYTDYGQFDLVWAEGGGFDGNFDRNFTGQVNGLVGAAAPDGVYLNLARRSGGSSVRIVLVDVPPGIGGPLWEDIVEVSTSIPAGQALHWWGWAGMSGGVLAGLEPGSYRLRASARGRDTGRDDDYSDRVLDFYLLEMWPAAWQPDAILRVGSDDAKYWHREVGGRR</sequence>
<protein>
    <submittedName>
        <fullName evidence="1">Uncharacterized protein</fullName>
    </submittedName>
</protein>
<keyword evidence="2" id="KW-1185">Reference proteome</keyword>
<gene>
    <name evidence="1" type="ORF">JOF48_003002</name>
</gene>
<accession>A0ABS4YZI3</accession>
<dbReference type="RefSeq" id="WP_209681938.1">
    <property type="nucleotide sequence ID" value="NZ_JAGIOI010000001.1"/>
</dbReference>
<comment type="caution">
    <text evidence="1">The sequence shown here is derived from an EMBL/GenBank/DDBJ whole genome shotgun (WGS) entry which is preliminary data.</text>
</comment>
<dbReference type="EMBL" id="JAGIOI010000001">
    <property type="protein sequence ID" value="MBP2414203.1"/>
    <property type="molecule type" value="Genomic_DNA"/>
</dbReference>
<evidence type="ECO:0000313" key="2">
    <source>
        <dbReference type="Proteomes" id="UP000711614"/>
    </source>
</evidence>
<name>A0ABS4YZI3_9MICC</name>
<proteinExistence type="predicted"/>
<organism evidence="1 2">
    <name type="scientific">Arthrobacter stackebrandtii</name>
    <dbReference type="NCBI Taxonomy" id="272161"/>
    <lineage>
        <taxon>Bacteria</taxon>
        <taxon>Bacillati</taxon>
        <taxon>Actinomycetota</taxon>
        <taxon>Actinomycetes</taxon>
        <taxon>Micrococcales</taxon>
        <taxon>Micrococcaceae</taxon>
        <taxon>Arthrobacter</taxon>
    </lineage>
</organism>
<dbReference type="Proteomes" id="UP000711614">
    <property type="component" value="Unassembled WGS sequence"/>
</dbReference>